<evidence type="ECO:0000313" key="2">
    <source>
        <dbReference type="EMBL" id="ABT14912.1"/>
    </source>
</evidence>
<accession>A7IX38</accession>
<reference evidence="2 3" key="1">
    <citation type="journal article" date="2007" name="Virology">
        <title>Sequence and annotation of the 369-kb NY-2A and the 345-kb AR158 viruses that infect Chlorella NC64A.</title>
        <authorList>
            <person name="Fitzgerald L.A."/>
            <person name="Graves M.V."/>
            <person name="Li X."/>
            <person name="Feldblyum T."/>
            <person name="Nierman W.C."/>
            <person name="Van Etten J.L."/>
        </authorList>
    </citation>
    <scope>NUCLEOTIDE SEQUENCE [LARGE SCALE GENOMIC DNA]</scope>
    <source>
        <strain evidence="2 3">NY-2A</strain>
    </source>
</reference>
<dbReference type="KEGG" id="vg:5659095"/>
<dbReference type="Proteomes" id="UP000202419">
    <property type="component" value="Segment"/>
</dbReference>
<feature type="transmembrane region" description="Helical" evidence="1">
    <location>
        <begin position="48"/>
        <end position="66"/>
    </location>
</feature>
<evidence type="ECO:0000313" key="3">
    <source>
        <dbReference type="Proteomes" id="UP000202419"/>
    </source>
</evidence>
<sequence length="67" mass="7789">MIFIENRTYIVANGQFTNCETRSSRILYLLSRFCTFALENSRNFLETFSAYAYFVICSAFLLSFVCA</sequence>
<organismHost>
    <name type="scientific">Chlorella</name>
    <dbReference type="NCBI Taxonomy" id="3071"/>
</organismHost>
<name>A7IX38_PBCVN</name>
<protein>
    <submittedName>
        <fullName evidence="2">Uncharacterized protein b513L</fullName>
    </submittedName>
</protein>
<evidence type="ECO:0000256" key="1">
    <source>
        <dbReference type="SAM" id="Phobius"/>
    </source>
</evidence>
<keyword evidence="1" id="KW-1133">Transmembrane helix</keyword>
<dbReference type="EMBL" id="DQ491002">
    <property type="protein sequence ID" value="ABT14912.1"/>
    <property type="molecule type" value="Genomic_DNA"/>
</dbReference>
<gene>
    <name evidence="2" type="primary">b513L</name>
    <name evidence="2" type="ORF">NY2A_b513L</name>
</gene>
<keyword evidence="3" id="KW-1185">Reference proteome</keyword>
<dbReference type="GeneID" id="5659095"/>
<keyword evidence="1" id="KW-0472">Membrane</keyword>
<dbReference type="RefSeq" id="YP_001497709.1">
    <property type="nucleotide sequence ID" value="NC_009898.1"/>
</dbReference>
<organism evidence="2 3">
    <name type="scientific">Paramecium bursaria Chlorella virus NY2A</name>
    <name type="common">PBCV-NY2A</name>
    <dbReference type="NCBI Taxonomy" id="46021"/>
    <lineage>
        <taxon>Viruses</taxon>
        <taxon>Varidnaviria</taxon>
        <taxon>Bamfordvirae</taxon>
        <taxon>Nucleocytoviricota</taxon>
        <taxon>Megaviricetes</taxon>
        <taxon>Algavirales</taxon>
        <taxon>Phycodnaviridae</taxon>
        <taxon>Chlorovirus</taxon>
        <taxon>Chlorovirus americanus</taxon>
    </lineage>
</organism>
<keyword evidence="1" id="KW-0812">Transmembrane</keyword>
<proteinExistence type="predicted"/>